<feature type="transmembrane region" description="Helical" evidence="1">
    <location>
        <begin position="27"/>
        <end position="47"/>
    </location>
</feature>
<protein>
    <recommendedName>
        <fullName evidence="4">Type II secretion system protein GspG C-terminal domain-containing protein</fullName>
    </recommendedName>
</protein>
<evidence type="ECO:0000313" key="3">
    <source>
        <dbReference type="Proteomes" id="UP000094296"/>
    </source>
</evidence>
<keyword evidence="1" id="KW-0472">Membrane</keyword>
<accession>A0A1E5G578</accession>
<name>A0A1E5G578_9FIRM</name>
<keyword evidence="3" id="KW-1185">Reference proteome</keyword>
<evidence type="ECO:0000256" key="1">
    <source>
        <dbReference type="SAM" id="Phobius"/>
    </source>
</evidence>
<comment type="caution">
    <text evidence="2">The sequence shown here is derived from an EMBL/GenBank/DDBJ whole genome shotgun (WGS) entry which is preliminary data.</text>
</comment>
<evidence type="ECO:0000313" key="2">
    <source>
        <dbReference type="EMBL" id="OEF98331.1"/>
    </source>
</evidence>
<keyword evidence="1" id="KW-1133">Transmembrane helix</keyword>
<dbReference type="AlphaFoldDB" id="A0A1E5G578"/>
<dbReference type="RefSeq" id="WP_069641823.1">
    <property type="nucleotide sequence ID" value="NZ_MIJE01000001.1"/>
</dbReference>
<sequence>MYTNRKWNVEKDKDAAKSKSRNKDFSLYRVIIYTVIIGVVVLALIHYSTSQLDERICENNLVAFRNAVVYYHSIYNSYPSSLEELQDRTSLLWDLSDEQYIFVPGKGNQPPELICKKFNRSSTDLSSN</sequence>
<dbReference type="STRING" id="766136.BHF68_01230"/>
<proteinExistence type="predicted"/>
<dbReference type="OrthoDB" id="9974808at2"/>
<reference evidence="2 3" key="1">
    <citation type="submission" date="2016-09" db="EMBL/GenBank/DDBJ databases">
        <title>Draft genome sequence for the type strain of Desulfuribacillus alkaliarsenatis AHT28, an obligately anaerobic, sulfidogenic bacterium isolated from Russian soda lake sediments.</title>
        <authorList>
            <person name="Abin C.A."/>
            <person name="Hollibaugh J.T."/>
        </authorList>
    </citation>
    <scope>NUCLEOTIDE SEQUENCE [LARGE SCALE GENOMIC DNA]</scope>
    <source>
        <strain evidence="2 3">AHT28</strain>
    </source>
</reference>
<keyword evidence="1" id="KW-0812">Transmembrane</keyword>
<gene>
    <name evidence="2" type="ORF">BHF68_01230</name>
</gene>
<dbReference type="Proteomes" id="UP000094296">
    <property type="component" value="Unassembled WGS sequence"/>
</dbReference>
<evidence type="ECO:0008006" key="4">
    <source>
        <dbReference type="Google" id="ProtNLM"/>
    </source>
</evidence>
<organism evidence="2 3">
    <name type="scientific">Desulfuribacillus alkaliarsenatis</name>
    <dbReference type="NCBI Taxonomy" id="766136"/>
    <lineage>
        <taxon>Bacteria</taxon>
        <taxon>Bacillati</taxon>
        <taxon>Bacillota</taxon>
        <taxon>Desulfuribacillia</taxon>
        <taxon>Desulfuribacillales</taxon>
        <taxon>Desulfuribacillaceae</taxon>
        <taxon>Desulfuribacillus</taxon>
    </lineage>
</organism>
<dbReference type="EMBL" id="MIJE01000001">
    <property type="protein sequence ID" value="OEF98331.1"/>
    <property type="molecule type" value="Genomic_DNA"/>
</dbReference>